<dbReference type="Proteomes" id="UP000182719">
    <property type="component" value="Unassembled WGS sequence"/>
</dbReference>
<dbReference type="EMBL" id="FOAP01000020">
    <property type="protein sequence ID" value="SEM63576.1"/>
    <property type="molecule type" value="Genomic_DNA"/>
</dbReference>
<dbReference type="OrthoDB" id="7052252at2"/>
<protein>
    <submittedName>
        <fullName evidence="2">Uncharacterized protein</fullName>
    </submittedName>
</protein>
<sequence>MRQPMCILREPQGLVALVIPEEANTSGFSRVPLQELTEREAPGRTALLASWEALAQACGATPETLFHVLRVLLGTVAGDAPSSRPLAHPWLTPPPASHRRTAAHPRGYRGTLYQPPKRRQPKVLDVRPYLLHRRGLSALLESMNACVSEAIERLSSEGHPRGRLAHAAVALASPERADVALAYHHGFHEARGAELPMAFVRLGHLLKEGPMGSFPRFLALRGRLALDTGPSVHVAAARVLSRWEPAAGLRWLETAAQLAPSGQENLLSALSDARVVGRVEASTYDLAVEPLAAGDIAVRASYLQGLAEGLESDYLLQGLRLVEGQFSAEVLTRQWPARSGFVPQEHLEALAAHTGSEASGRCDLTVLWTLCGDLPGMGELLASIPFTEFTPDAARELASLLSTLWDATVERKRRLRWWTVARHLVPPLSLQLQRTPPSHQARCIHMASMAFASDSPPWEAPEHRAGTVLALAGRVCRPPFQEVDRLSFALEPLIRHPSPEVRQRLLALPGRNLTAFERCCARTTLAALVGEGMALLVPQGAERVLEALEQCPETLGRTAQLLGTLHRPVGREVLAEFAQHPLVRENPFALPPARMVALLREHCAPGVDSPLPRKARLALAEGRTLPPGQLARALRVASEGLPRLRLQLLARQVLERLRGSLPADVHDPRVRHALQMVSLLQDNRRALRRLLARYFAGDRGFILRHPVSQAWLARHPHAAQELWQTGLVLRREVPGFGAVTLSLEQDALEALRLGTHVGSCLELNGSCDYSAAAVVLDVNKRVLYARDGQGRVLARQLLAISTDDRLVPFEVYPQSAPQALQALFLDYDLAFAEALELPLSDGDYDPPVDNILSESFWHDGAWDLGRPAPSPPEPLRAKA</sequence>
<gene>
    <name evidence="2" type="ORF">SAMN05444354_12021</name>
</gene>
<feature type="compositionally biased region" description="Basic residues" evidence="1">
    <location>
        <begin position="97"/>
        <end position="107"/>
    </location>
</feature>
<dbReference type="AlphaFoldDB" id="A0A1H7ZZB2"/>
<name>A0A1H7ZZB2_STIAU</name>
<evidence type="ECO:0000313" key="2">
    <source>
        <dbReference type="EMBL" id="SEM63576.1"/>
    </source>
</evidence>
<feature type="region of interest" description="Disordered" evidence="1">
    <location>
        <begin position="84"/>
        <end position="116"/>
    </location>
</feature>
<keyword evidence="3" id="KW-1185">Reference proteome</keyword>
<dbReference type="RefSeq" id="WP_075009813.1">
    <property type="nucleotide sequence ID" value="NZ_FOAP01000020.1"/>
</dbReference>
<accession>A0A1H7ZZB2</accession>
<evidence type="ECO:0000256" key="1">
    <source>
        <dbReference type="SAM" id="MobiDB-lite"/>
    </source>
</evidence>
<reference evidence="3" key="1">
    <citation type="submission" date="2016-10" db="EMBL/GenBank/DDBJ databases">
        <authorList>
            <person name="Varghese N."/>
            <person name="Submissions S."/>
        </authorList>
    </citation>
    <scope>NUCLEOTIDE SEQUENCE [LARGE SCALE GENOMIC DNA]</scope>
    <source>
        <strain evidence="3">DSM 17044</strain>
    </source>
</reference>
<evidence type="ECO:0000313" key="3">
    <source>
        <dbReference type="Proteomes" id="UP000182719"/>
    </source>
</evidence>
<organism evidence="2 3">
    <name type="scientific">Stigmatella aurantiaca</name>
    <dbReference type="NCBI Taxonomy" id="41"/>
    <lineage>
        <taxon>Bacteria</taxon>
        <taxon>Pseudomonadati</taxon>
        <taxon>Myxococcota</taxon>
        <taxon>Myxococcia</taxon>
        <taxon>Myxococcales</taxon>
        <taxon>Cystobacterineae</taxon>
        <taxon>Archangiaceae</taxon>
        <taxon>Stigmatella</taxon>
    </lineage>
</organism>
<proteinExistence type="predicted"/>